<proteinExistence type="predicted"/>
<reference evidence="2" key="1">
    <citation type="submission" date="2021-02" db="EMBL/GenBank/DDBJ databases">
        <authorList>
            <person name="Nowell W R."/>
        </authorList>
    </citation>
    <scope>NUCLEOTIDE SEQUENCE</scope>
</reference>
<evidence type="ECO:0000256" key="1">
    <source>
        <dbReference type="SAM" id="MobiDB-lite"/>
    </source>
</evidence>
<evidence type="ECO:0000313" key="2">
    <source>
        <dbReference type="EMBL" id="CAF4374177.1"/>
    </source>
</evidence>
<name>A0A820MM93_9BILA</name>
<organism evidence="2 3">
    <name type="scientific">Adineta steineri</name>
    <dbReference type="NCBI Taxonomy" id="433720"/>
    <lineage>
        <taxon>Eukaryota</taxon>
        <taxon>Metazoa</taxon>
        <taxon>Spiralia</taxon>
        <taxon>Gnathifera</taxon>
        <taxon>Rotifera</taxon>
        <taxon>Eurotatoria</taxon>
        <taxon>Bdelloidea</taxon>
        <taxon>Adinetida</taxon>
        <taxon>Adinetidae</taxon>
        <taxon>Adineta</taxon>
    </lineage>
</organism>
<dbReference type="EMBL" id="CAJOAY010024374">
    <property type="protein sequence ID" value="CAF4374177.1"/>
    <property type="molecule type" value="Genomic_DNA"/>
</dbReference>
<gene>
    <name evidence="2" type="ORF">OKA104_LOCUS50001</name>
</gene>
<comment type="caution">
    <text evidence="2">The sequence shown here is derived from an EMBL/GenBank/DDBJ whole genome shotgun (WGS) entry which is preliminary data.</text>
</comment>
<sequence length="89" mass="10084">MQRSLPNPQLPLNIQPMETTPYPQGACYGNKCSIQRPVSNPQVPPNIQPMEDTCSQKKCYRNKCSTKRILPNPQIQQDSLKNVDLSNTQ</sequence>
<dbReference type="Proteomes" id="UP000663881">
    <property type="component" value="Unassembled WGS sequence"/>
</dbReference>
<feature type="compositionally biased region" description="Polar residues" evidence="1">
    <location>
        <begin position="73"/>
        <end position="89"/>
    </location>
</feature>
<dbReference type="AlphaFoldDB" id="A0A820MM93"/>
<feature type="region of interest" description="Disordered" evidence="1">
    <location>
        <begin position="70"/>
        <end position="89"/>
    </location>
</feature>
<protein>
    <submittedName>
        <fullName evidence="2">Uncharacterized protein</fullName>
    </submittedName>
</protein>
<accession>A0A820MM93</accession>
<evidence type="ECO:0000313" key="3">
    <source>
        <dbReference type="Proteomes" id="UP000663881"/>
    </source>
</evidence>